<evidence type="ECO:0000313" key="3">
    <source>
        <dbReference type="EMBL" id="ESA00784.1"/>
    </source>
</evidence>
<dbReference type="AlphaFoldDB" id="U9SXX1"/>
<dbReference type="HOGENOM" id="CLU_2795261_0_0_1"/>
<keyword evidence="2" id="KW-1133">Transmembrane helix</keyword>
<evidence type="ECO:0000256" key="1">
    <source>
        <dbReference type="SAM" id="MobiDB-lite"/>
    </source>
</evidence>
<keyword evidence="2" id="KW-0472">Membrane</keyword>
<reference evidence="3" key="1">
    <citation type="submission" date="2013-07" db="EMBL/GenBank/DDBJ databases">
        <title>The genome of an arbuscular mycorrhizal fungus provides insights into the evolution of the oldest plant symbiosis.</title>
        <authorList>
            <consortium name="DOE Joint Genome Institute"/>
            <person name="Tisserant E."/>
            <person name="Malbreil M."/>
            <person name="Kuo A."/>
            <person name="Kohler A."/>
            <person name="Symeonidi A."/>
            <person name="Balestrini R."/>
            <person name="Charron P."/>
            <person name="Duensing N."/>
            <person name="Frei-dit-Frey N."/>
            <person name="Gianinazzi-Pearson V."/>
            <person name="Gilbert B."/>
            <person name="Handa Y."/>
            <person name="Hijri M."/>
            <person name="Kaul R."/>
            <person name="Kawaguchi M."/>
            <person name="Krajinski F."/>
            <person name="Lammers P."/>
            <person name="Lapierre D."/>
            <person name="Masclaux F.G."/>
            <person name="Murat C."/>
            <person name="Morin E."/>
            <person name="Ndikumana S."/>
            <person name="Pagni M."/>
            <person name="Petitpierre D."/>
            <person name="Requena N."/>
            <person name="Rosikiewicz P."/>
            <person name="Riley R."/>
            <person name="Saito K."/>
            <person name="San Clemente H."/>
            <person name="Shapiro H."/>
            <person name="van Tuinen D."/>
            <person name="Becard G."/>
            <person name="Bonfante P."/>
            <person name="Paszkowski U."/>
            <person name="Shachar-Hill Y."/>
            <person name="Young J.P."/>
            <person name="Sanders I.R."/>
            <person name="Henrissat B."/>
            <person name="Rensing S.A."/>
            <person name="Grigoriev I.V."/>
            <person name="Corradi N."/>
            <person name="Roux C."/>
            <person name="Martin F."/>
        </authorList>
    </citation>
    <scope>NUCLEOTIDE SEQUENCE</scope>
    <source>
        <strain evidence="3">DAOM 197198</strain>
    </source>
</reference>
<accession>U9SXX1</accession>
<name>U9SXX1_RHIID</name>
<gene>
    <name evidence="3" type="ORF">GLOINDRAFT_338355</name>
</gene>
<evidence type="ECO:0000256" key="2">
    <source>
        <dbReference type="SAM" id="Phobius"/>
    </source>
</evidence>
<feature type="transmembrane region" description="Helical" evidence="2">
    <location>
        <begin position="38"/>
        <end position="58"/>
    </location>
</feature>
<sequence length="68" mass="7794">MKTSNNNTRGRGRGNKDGEQHELPSNIFTTQSSNSNLMNHNILLVCLLIPIILLTKILQQFTKYTFKF</sequence>
<dbReference type="EMBL" id="KI296963">
    <property type="protein sequence ID" value="ESA00784.1"/>
    <property type="molecule type" value="Genomic_DNA"/>
</dbReference>
<organism evidence="3">
    <name type="scientific">Rhizophagus irregularis (strain DAOM 181602 / DAOM 197198 / MUCL 43194)</name>
    <name type="common">Arbuscular mycorrhizal fungus</name>
    <name type="synonym">Glomus intraradices</name>
    <dbReference type="NCBI Taxonomy" id="747089"/>
    <lineage>
        <taxon>Eukaryota</taxon>
        <taxon>Fungi</taxon>
        <taxon>Fungi incertae sedis</taxon>
        <taxon>Mucoromycota</taxon>
        <taxon>Glomeromycotina</taxon>
        <taxon>Glomeromycetes</taxon>
        <taxon>Glomerales</taxon>
        <taxon>Glomeraceae</taxon>
        <taxon>Rhizophagus</taxon>
    </lineage>
</organism>
<dbReference type="VEuPathDB" id="FungiDB:RhiirFUN_014750"/>
<proteinExistence type="predicted"/>
<keyword evidence="2" id="KW-0812">Transmembrane</keyword>
<feature type="region of interest" description="Disordered" evidence="1">
    <location>
        <begin position="1"/>
        <end position="27"/>
    </location>
</feature>
<protein>
    <submittedName>
        <fullName evidence="3">Uncharacterized protein</fullName>
    </submittedName>
</protein>